<feature type="transmembrane region" description="Helical" evidence="2">
    <location>
        <begin position="119"/>
        <end position="140"/>
    </location>
</feature>
<evidence type="ECO:0000313" key="4">
    <source>
        <dbReference type="Proteomes" id="UP000501780"/>
    </source>
</evidence>
<gene>
    <name evidence="3" type="ORF">BacF7301_16335</name>
</gene>
<dbReference type="RefSeq" id="WP_167964434.1">
    <property type="nucleotide sequence ID" value="NZ_CP050831.1"/>
</dbReference>
<feature type="coiled-coil region" evidence="1">
    <location>
        <begin position="72"/>
        <end position="109"/>
    </location>
</feature>
<evidence type="ECO:0000313" key="3">
    <source>
        <dbReference type="EMBL" id="QIU95620.1"/>
    </source>
</evidence>
<organism evidence="3 4">
    <name type="scientific">Bacteroides faecium</name>
    <dbReference type="NCBI Taxonomy" id="2715212"/>
    <lineage>
        <taxon>Bacteria</taxon>
        <taxon>Pseudomonadati</taxon>
        <taxon>Bacteroidota</taxon>
        <taxon>Bacteroidia</taxon>
        <taxon>Bacteroidales</taxon>
        <taxon>Bacteroidaceae</taxon>
        <taxon>Bacteroides</taxon>
    </lineage>
</organism>
<reference evidence="3 4" key="1">
    <citation type="submission" date="2020-03" db="EMBL/GenBank/DDBJ databases">
        <title>Genomic analysis of Bacteroides faecium CBA7301.</title>
        <authorList>
            <person name="Kim J."/>
            <person name="Roh S.W."/>
        </authorList>
    </citation>
    <scope>NUCLEOTIDE SEQUENCE [LARGE SCALE GENOMIC DNA]</scope>
    <source>
        <strain evidence="3 4">CBA7301</strain>
    </source>
</reference>
<keyword evidence="2" id="KW-1133">Transmembrane helix</keyword>
<evidence type="ECO:0000256" key="2">
    <source>
        <dbReference type="SAM" id="Phobius"/>
    </source>
</evidence>
<accession>A0A6H0KQF3</accession>
<evidence type="ECO:0000256" key="1">
    <source>
        <dbReference type="SAM" id="Coils"/>
    </source>
</evidence>
<dbReference type="Proteomes" id="UP000501780">
    <property type="component" value="Chromosome"/>
</dbReference>
<proteinExistence type="predicted"/>
<keyword evidence="2" id="KW-0812">Transmembrane</keyword>
<dbReference type="KEGG" id="bfc:BacF7301_16335"/>
<keyword evidence="2" id="KW-0472">Membrane</keyword>
<name>A0A6H0KQF3_9BACE</name>
<sequence>MDIYSAKEKDDILIEIISKDCISIDTKRGMSIIDEFLFPEGLIEKPMRLCMPDHYICTATQKGKDFIEIGGFQALQKEHEDEINRKNELDKLMSENLRLQNEELNYKKKIRHQESIIRLHQYIEAVSWIVSIVVASILIFSKN</sequence>
<dbReference type="EMBL" id="CP050831">
    <property type="protein sequence ID" value="QIU95620.1"/>
    <property type="molecule type" value="Genomic_DNA"/>
</dbReference>
<keyword evidence="4" id="KW-1185">Reference proteome</keyword>
<dbReference type="AlphaFoldDB" id="A0A6H0KQF3"/>
<keyword evidence="1" id="KW-0175">Coiled coil</keyword>
<protein>
    <submittedName>
        <fullName evidence="3">Uncharacterized protein</fullName>
    </submittedName>
</protein>